<keyword evidence="5" id="KW-0539">Nucleus</keyword>
<dbReference type="ExpressionAtlas" id="A0A2K3MZS4">
    <property type="expression patterns" value="baseline"/>
</dbReference>
<keyword evidence="4" id="KW-0862">Zinc</keyword>
<evidence type="ECO:0000256" key="4">
    <source>
        <dbReference type="ARBA" id="ARBA00022833"/>
    </source>
</evidence>
<dbReference type="Pfam" id="PF07227">
    <property type="entry name" value="PHD_Oberon"/>
    <property type="match status" value="1"/>
</dbReference>
<dbReference type="GO" id="GO:0005634">
    <property type="term" value="C:nucleus"/>
    <property type="evidence" value="ECO:0007669"/>
    <property type="project" value="UniProtKB-SubCell"/>
</dbReference>
<dbReference type="InterPro" id="IPR032881">
    <property type="entry name" value="Oberon-like_PHD"/>
</dbReference>
<accession>A0A2K3MZS4</accession>
<protein>
    <recommendedName>
        <fullName evidence="6">Oberon-like PHD finger domain-containing protein</fullName>
    </recommendedName>
</protein>
<sequence>MIFPWLEFEAPKEPVILSDIDGCKAGNKNCSSLILERECPPDMLCEFCCAEPKFYCECCCILCKKAVDSAHDGYSYIMCKEKHGNNICGHLCHMECAFRAYKARTLGGIFDLDVEYFCWRCNGKTELISHVNKLLLTCEAIDSDDDLKQKMLNLGINLLHRSEILKLESEIDQV</sequence>
<evidence type="ECO:0000256" key="5">
    <source>
        <dbReference type="ARBA" id="ARBA00023242"/>
    </source>
</evidence>
<evidence type="ECO:0000256" key="2">
    <source>
        <dbReference type="ARBA" id="ARBA00022723"/>
    </source>
</evidence>
<keyword evidence="3" id="KW-0863">Zinc-finger</keyword>
<comment type="caution">
    <text evidence="7">The sequence shown here is derived from an EMBL/GenBank/DDBJ whole genome shotgun (WGS) entry which is preliminary data.</text>
</comment>
<keyword evidence="2" id="KW-0479">Metal-binding</keyword>
<comment type="subcellular location">
    <subcellularLocation>
        <location evidence="1">Nucleus</location>
    </subcellularLocation>
</comment>
<evidence type="ECO:0000313" key="8">
    <source>
        <dbReference type="Proteomes" id="UP000236291"/>
    </source>
</evidence>
<proteinExistence type="predicted"/>
<feature type="domain" description="Oberon-like PHD finger" evidence="6">
    <location>
        <begin position="26"/>
        <end position="151"/>
    </location>
</feature>
<evidence type="ECO:0000259" key="6">
    <source>
        <dbReference type="Pfam" id="PF07227"/>
    </source>
</evidence>
<name>A0A2K3MZS4_TRIPR</name>
<dbReference type="AlphaFoldDB" id="A0A2K3MZS4"/>
<evidence type="ECO:0000256" key="3">
    <source>
        <dbReference type="ARBA" id="ARBA00022771"/>
    </source>
</evidence>
<organism evidence="7 8">
    <name type="scientific">Trifolium pratense</name>
    <name type="common">Red clover</name>
    <dbReference type="NCBI Taxonomy" id="57577"/>
    <lineage>
        <taxon>Eukaryota</taxon>
        <taxon>Viridiplantae</taxon>
        <taxon>Streptophyta</taxon>
        <taxon>Embryophyta</taxon>
        <taxon>Tracheophyta</taxon>
        <taxon>Spermatophyta</taxon>
        <taxon>Magnoliopsida</taxon>
        <taxon>eudicotyledons</taxon>
        <taxon>Gunneridae</taxon>
        <taxon>Pentapetalae</taxon>
        <taxon>rosids</taxon>
        <taxon>fabids</taxon>
        <taxon>Fabales</taxon>
        <taxon>Fabaceae</taxon>
        <taxon>Papilionoideae</taxon>
        <taxon>50 kb inversion clade</taxon>
        <taxon>NPAAA clade</taxon>
        <taxon>Hologalegina</taxon>
        <taxon>IRL clade</taxon>
        <taxon>Trifolieae</taxon>
        <taxon>Trifolium</taxon>
    </lineage>
</organism>
<dbReference type="EMBL" id="ASHM01014326">
    <property type="protein sequence ID" value="PNX96266.1"/>
    <property type="molecule type" value="Genomic_DNA"/>
</dbReference>
<dbReference type="STRING" id="57577.A0A2K3MZS4"/>
<reference evidence="7 8" key="1">
    <citation type="journal article" date="2014" name="Am. J. Bot.">
        <title>Genome assembly and annotation for red clover (Trifolium pratense; Fabaceae).</title>
        <authorList>
            <person name="Istvanek J."/>
            <person name="Jaros M."/>
            <person name="Krenek A."/>
            <person name="Repkova J."/>
        </authorList>
    </citation>
    <scope>NUCLEOTIDE SEQUENCE [LARGE SCALE GENOMIC DNA]</scope>
    <source>
        <strain evidence="8">cv. Tatra</strain>
        <tissue evidence="7">Young leaves</tissue>
    </source>
</reference>
<dbReference type="PANTHER" id="PTHR33345">
    <property type="entry name" value="ADAPTER PROTEIN, PUTATIVE-RELATED"/>
    <property type="match status" value="1"/>
</dbReference>
<evidence type="ECO:0000313" key="7">
    <source>
        <dbReference type="EMBL" id="PNX96266.1"/>
    </source>
</evidence>
<evidence type="ECO:0000256" key="1">
    <source>
        <dbReference type="ARBA" id="ARBA00004123"/>
    </source>
</evidence>
<dbReference type="Proteomes" id="UP000236291">
    <property type="component" value="Unassembled WGS sequence"/>
</dbReference>
<dbReference type="GO" id="GO:0008270">
    <property type="term" value="F:zinc ion binding"/>
    <property type="evidence" value="ECO:0007669"/>
    <property type="project" value="UniProtKB-KW"/>
</dbReference>
<reference evidence="7 8" key="2">
    <citation type="journal article" date="2017" name="Front. Plant Sci.">
        <title>Gene Classification and Mining of Molecular Markers Useful in Red Clover (Trifolium pratense) Breeding.</title>
        <authorList>
            <person name="Istvanek J."/>
            <person name="Dluhosova J."/>
            <person name="Dluhos P."/>
            <person name="Patkova L."/>
            <person name="Nedelnik J."/>
            <person name="Repkova J."/>
        </authorList>
    </citation>
    <scope>NUCLEOTIDE SEQUENCE [LARGE SCALE GENOMIC DNA]</scope>
    <source>
        <strain evidence="8">cv. Tatra</strain>
        <tissue evidence="7">Young leaves</tissue>
    </source>
</reference>
<gene>
    <name evidence="7" type="ORF">L195_g019469</name>
</gene>
<dbReference type="PANTHER" id="PTHR33345:SF6">
    <property type="entry name" value="OS03G0747200 PROTEIN"/>
    <property type="match status" value="1"/>
</dbReference>